<dbReference type="Gene3D" id="3.40.50.620">
    <property type="entry name" value="HUPs"/>
    <property type="match status" value="1"/>
</dbReference>
<dbReference type="SUPFAM" id="SSF47323">
    <property type="entry name" value="Anticodon-binding domain of a subclass of class I aminoacyl-tRNA synthetases"/>
    <property type="match status" value="1"/>
</dbReference>
<comment type="catalytic activity">
    <reaction evidence="10 11">
        <text>tRNA(Arg) + L-arginine + ATP = L-arginyl-tRNA(Arg) + AMP + diphosphate</text>
        <dbReference type="Rhea" id="RHEA:20301"/>
        <dbReference type="Rhea" id="RHEA-COMP:9658"/>
        <dbReference type="Rhea" id="RHEA-COMP:9673"/>
        <dbReference type="ChEBI" id="CHEBI:30616"/>
        <dbReference type="ChEBI" id="CHEBI:32682"/>
        <dbReference type="ChEBI" id="CHEBI:33019"/>
        <dbReference type="ChEBI" id="CHEBI:78442"/>
        <dbReference type="ChEBI" id="CHEBI:78513"/>
        <dbReference type="ChEBI" id="CHEBI:456215"/>
        <dbReference type="EC" id="6.1.1.19"/>
    </reaction>
</comment>
<dbReference type="GO" id="GO:0005524">
    <property type="term" value="F:ATP binding"/>
    <property type="evidence" value="ECO:0007669"/>
    <property type="project" value="UniProtKB-UniRule"/>
</dbReference>
<dbReference type="PANTHER" id="PTHR11956:SF5">
    <property type="entry name" value="ARGININE--TRNA LIGASE, CYTOPLASMIC"/>
    <property type="match status" value="1"/>
</dbReference>
<evidence type="ECO:0000259" key="14">
    <source>
        <dbReference type="SMART" id="SM01016"/>
    </source>
</evidence>
<keyword evidence="5 11" id="KW-0436">Ligase</keyword>
<dbReference type="InterPro" id="IPR014729">
    <property type="entry name" value="Rossmann-like_a/b/a_fold"/>
</dbReference>
<evidence type="ECO:0000256" key="5">
    <source>
        <dbReference type="ARBA" id="ARBA00022598"/>
    </source>
</evidence>
<evidence type="ECO:0000256" key="2">
    <source>
        <dbReference type="ARBA" id="ARBA00005594"/>
    </source>
</evidence>
<evidence type="ECO:0000256" key="10">
    <source>
        <dbReference type="ARBA" id="ARBA00049339"/>
    </source>
</evidence>
<dbReference type="GO" id="GO:0006420">
    <property type="term" value="P:arginyl-tRNA aminoacylation"/>
    <property type="evidence" value="ECO:0007669"/>
    <property type="project" value="UniProtKB-UniRule"/>
</dbReference>
<feature type="short sequence motif" description="'HIGH' region" evidence="11">
    <location>
        <begin position="130"/>
        <end position="140"/>
    </location>
</feature>
<evidence type="ECO:0000256" key="6">
    <source>
        <dbReference type="ARBA" id="ARBA00022741"/>
    </source>
</evidence>
<dbReference type="FunFam" id="3.40.50.620:FF:000062">
    <property type="entry name" value="Arginine--tRNA ligase"/>
    <property type="match status" value="1"/>
</dbReference>
<dbReference type="InterPro" id="IPR001412">
    <property type="entry name" value="aa-tRNA-synth_I_CS"/>
</dbReference>
<dbReference type="Gene3D" id="3.30.1360.70">
    <property type="entry name" value="Arginyl tRNA synthetase N-terminal domain"/>
    <property type="match status" value="1"/>
</dbReference>
<dbReference type="Gene3D" id="1.10.730.10">
    <property type="entry name" value="Isoleucyl-tRNA Synthetase, Domain 1"/>
    <property type="match status" value="1"/>
</dbReference>
<keyword evidence="16" id="KW-1185">Reference proteome</keyword>
<keyword evidence="4 11" id="KW-0963">Cytoplasm</keyword>
<evidence type="ECO:0000256" key="7">
    <source>
        <dbReference type="ARBA" id="ARBA00022840"/>
    </source>
</evidence>
<dbReference type="RefSeq" id="WP_096505556.1">
    <property type="nucleotide sequence ID" value="NZ_AP018165.1"/>
</dbReference>
<dbReference type="AlphaFoldDB" id="A0A1Z4EUX3"/>
<comment type="subunit">
    <text evidence="3 11">Monomer.</text>
</comment>
<evidence type="ECO:0000313" key="15">
    <source>
        <dbReference type="EMBL" id="BAX96733.1"/>
    </source>
</evidence>
<dbReference type="PRINTS" id="PR01038">
    <property type="entry name" value="TRNASYNTHARG"/>
</dbReference>
<keyword evidence="7 11" id="KW-0067">ATP-binding</keyword>
<dbReference type="InterPro" id="IPR001278">
    <property type="entry name" value="Arg-tRNA-ligase"/>
</dbReference>
<dbReference type="SMART" id="SM01016">
    <property type="entry name" value="Arg_tRNA_synt_N"/>
    <property type="match status" value="1"/>
</dbReference>
<sequence length="550" mass="59638">MTPVDLADLLRSTATTVLDERGLDTSALPDTVTVERPRNPDHGDYATNVALQVAKKVGVAPRDLATWLVDALVANDAIAAAEIAGPGFVNLRIAADAQGTIVANILDAGESYGNSDAQGTHTINLEFVSANPTGPIHIGGTRWAAVGDALGRLLTRQGAKVTREYYFNDHGAQIDRFVRSLIASAEGKEAPEDGYAGDYIADIAKQVLTQRPDALALPEPEAAEVFREIGVDLMFTHIKKSLHEFGTDFDVFTHEDSMHTSGRVQEAIAQLRKTGNIYEKDGASWLRASNFGDDKDRVVIKSDGNPAYIAGDIAYYLDKRERGFDLCIYMLGADHHGYIARLKAVAAALGYDADSVEVLIGQMVNLVRDGQPVRMSKRAGTVITLDDLVDAIGVDAARYALIRSSVDTSIDIDLQLWASASSENPVYYVQYAHARLCALARNAADLGLQHSTDHLELLTHEKEGALIRGLGEFGRILQNAAVLREPHRVARYLEDIAGDYHRFYDSCRVLPQGDETPGDLHAARLALCLATRQVIANGLDILGVSAPERM</sequence>
<dbReference type="Pfam" id="PF03485">
    <property type="entry name" value="Arg_tRNA_synt_N"/>
    <property type="match status" value="1"/>
</dbReference>
<feature type="domain" description="Arginyl tRNA synthetase N-terminal" evidence="14">
    <location>
        <begin position="4"/>
        <end position="93"/>
    </location>
</feature>
<evidence type="ECO:0000259" key="13">
    <source>
        <dbReference type="SMART" id="SM00836"/>
    </source>
</evidence>
<feature type="domain" description="DALR anticodon binding" evidence="13">
    <location>
        <begin position="429"/>
        <end position="550"/>
    </location>
</feature>
<dbReference type="InterPro" id="IPR008909">
    <property type="entry name" value="DALR_anticod-bd"/>
</dbReference>
<dbReference type="HAMAP" id="MF_00123">
    <property type="entry name" value="Arg_tRNA_synth"/>
    <property type="match status" value="1"/>
</dbReference>
<evidence type="ECO:0000313" key="16">
    <source>
        <dbReference type="Proteomes" id="UP000217954"/>
    </source>
</evidence>
<dbReference type="CDD" id="cd00671">
    <property type="entry name" value="ArgRS_core"/>
    <property type="match status" value="1"/>
</dbReference>
<dbReference type="NCBIfam" id="TIGR00456">
    <property type="entry name" value="argS"/>
    <property type="match status" value="1"/>
</dbReference>
<name>A0A1Z4EUX3_9MYCO</name>
<protein>
    <recommendedName>
        <fullName evidence="11">Arginine--tRNA ligase</fullName>
        <ecNumber evidence="11">6.1.1.19</ecNumber>
    </recommendedName>
    <alternativeName>
        <fullName evidence="11">Arginyl-tRNA synthetase</fullName>
        <shortName evidence="11">ArgRS</shortName>
    </alternativeName>
</protein>
<comment type="subcellular location">
    <subcellularLocation>
        <location evidence="1 11">Cytoplasm</location>
    </subcellularLocation>
</comment>
<dbReference type="InterPro" id="IPR036695">
    <property type="entry name" value="Arg-tRNA-synth_N_sf"/>
</dbReference>
<reference evidence="15 16" key="2">
    <citation type="journal article" date="2017" name="Int. J. Syst. Evol. Microbiol.">
        <title>Mycobacterium stephanolepidis sp. nov., a rapidly growing species related to Mycobacterium chelonae, isolated from marine teleost fish, Stephanolepis cirrhifer.</title>
        <authorList>
            <person name="Fukano H."/>
            <person name="Wada S."/>
            <person name="Kurata O."/>
            <person name="Katayama K."/>
            <person name="Fujiwara N."/>
            <person name="Hoshino Y."/>
        </authorList>
    </citation>
    <scope>NUCLEOTIDE SEQUENCE [LARGE SCALE GENOMIC DNA]</scope>
    <source>
        <strain evidence="15 16">NJB0901</strain>
    </source>
</reference>
<keyword evidence="9 11" id="KW-0030">Aminoacyl-tRNA synthetase</keyword>
<gene>
    <name evidence="11 15" type="primary">argS</name>
    <name evidence="15" type="ORF">MSTE_01405</name>
</gene>
<dbReference type="SMART" id="SM00836">
    <property type="entry name" value="DALR_1"/>
    <property type="match status" value="1"/>
</dbReference>
<dbReference type="Proteomes" id="UP000217954">
    <property type="component" value="Chromosome"/>
</dbReference>
<dbReference type="GO" id="GO:0005737">
    <property type="term" value="C:cytoplasm"/>
    <property type="evidence" value="ECO:0007669"/>
    <property type="project" value="UniProtKB-SubCell"/>
</dbReference>
<organism evidence="15 16">
    <name type="scientific">[Mycobacterium] stephanolepidis</name>
    <dbReference type="NCBI Taxonomy" id="1520670"/>
    <lineage>
        <taxon>Bacteria</taxon>
        <taxon>Bacillati</taxon>
        <taxon>Actinomycetota</taxon>
        <taxon>Actinomycetes</taxon>
        <taxon>Mycobacteriales</taxon>
        <taxon>Mycobacteriaceae</taxon>
        <taxon>Mycobacteroides</taxon>
    </lineage>
</organism>
<dbReference type="PROSITE" id="PS00178">
    <property type="entry name" value="AA_TRNA_LIGASE_I"/>
    <property type="match status" value="1"/>
</dbReference>
<dbReference type="InterPro" id="IPR035684">
    <property type="entry name" value="ArgRS_core"/>
</dbReference>
<dbReference type="KEGG" id="mste:MSTE_01405"/>
<dbReference type="SUPFAM" id="SSF55190">
    <property type="entry name" value="Arginyl-tRNA synthetase (ArgRS), N-terminal 'additional' domain"/>
    <property type="match status" value="1"/>
</dbReference>
<dbReference type="OrthoDB" id="9803211at2"/>
<evidence type="ECO:0000256" key="11">
    <source>
        <dbReference type="HAMAP-Rule" id="MF_00123"/>
    </source>
</evidence>
<evidence type="ECO:0000256" key="4">
    <source>
        <dbReference type="ARBA" id="ARBA00022490"/>
    </source>
</evidence>
<evidence type="ECO:0000256" key="1">
    <source>
        <dbReference type="ARBA" id="ARBA00004496"/>
    </source>
</evidence>
<dbReference type="SUPFAM" id="SSF52374">
    <property type="entry name" value="Nucleotidylyl transferase"/>
    <property type="match status" value="1"/>
</dbReference>
<evidence type="ECO:0000256" key="9">
    <source>
        <dbReference type="ARBA" id="ARBA00023146"/>
    </source>
</evidence>
<evidence type="ECO:0000256" key="3">
    <source>
        <dbReference type="ARBA" id="ARBA00011245"/>
    </source>
</evidence>
<proteinExistence type="inferred from homology"/>
<comment type="similarity">
    <text evidence="2 11 12">Belongs to the class-I aminoacyl-tRNA synthetase family.</text>
</comment>
<dbReference type="InterPro" id="IPR009080">
    <property type="entry name" value="tRNAsynth_Ia_anticodon-bd"/>
</dbReference>
<dbReference type="Pfam" id="PF05746">
    <property type="entry name" value="DALR_1"/>
    <property type="match status" value="1"/>
</dbReference>
<keyword evidence="6 11" id="KW-0547">Nucleotide-binding</keyword>
<evidence type="ECO:0000256" key="12">
    <source>
        <dbReference type="RuleBase" id="RU363038"/>
    </source>
</evidence>
<accession>A0A1Z4EUX3</accession>
<dbReference type="EMBL" id="AP018165">
    <property type="protein sequence ID" value="BAX96733.1"/>
    <property type="molecule type" value="Genomic_DNA"/>
</dbReference>
<dbReference type="PANTHER" id="PTHR11956">
    <property type="entry name" value="ARGINYL-TRNA SYNTHETASE"/>
    <property type="match status" value="1"/>
</dbReference>
<dbReference type="EC" id="6.1.1.19" evidence="11"/>
<keyword evidence="8 11" id="KW-0648">Protein biosynthesis</keyword>
<dbReference type="GO" id="GO:0004814">
    <property type="term" value="F:arginine-tRNA ligase activity"/>
    <property type="evidence" value="ECO:0007669"/>
    <property type="project" value="UniProtKB-UniRule"/>
</dbReference>
<dbReference type="InterPro" id="IPR005148">
    <property type="entry name" value="Arg-tRNA-synth_N"/>
</dbReference>
<reference evidence="16" key="1">
    <citation type="journal article" date="2017" name="Genome Announc.">
        <title>Complete Genome Sequence of Mycobacterium stephanolepidis.</title>
        <authorList>
            <person name="Fukano H."/>
            <person name="Yoshida M."/>
            <person name="Katayama Y."/>
            <person name="Omatsu T."/>
            <person name="Mizutani T."/>
            <person name="Kurata O."/>
            <person name="Wada S."/>
            <person name="Hoshino Y."/>
        </authorList>
    </citation>
    <scope>NUCLEOTIDE SEQUENCE [LARGE SCALE GENOMIC DNA]</scope>
    <source>
        <strain evidence="16">NJB0901</strain>
    </source>
</reference>
<dbReference type="FunFam" id="1.10.730.10:FF:000008">
    <property type="entry name" value="Arginine--tRNA ligase"/>
    <property type="match status" value="1"/>
</dbReference>
<evidence type="ECO:0000256" key="8">
    <source>
        <dbReference type="ARBA" id="ARBA00022917"/>
    </source>
</evidence>
<dbReference type="Pfam" id="PF00750">
    <property type="entry name" value="tRNA-synt_1d"/>
    <property type="match status" value="1"/>
</dbReference>